<evidence type="ECO:0000256" key="3">
    <source>
        <dbReference type="ARBA" id="ARBA00022692"/>
    </source>
</evidence>
<feature type="transmembrane region" description="Helical" evidence="8">
    <location>
        <begin position="15"/>
        <end position="38"/>
    </location>
</feature>
<dbReference type="PANTHER" id="PTHR12745:SF6">
    <property type="entry name" value="PROTEIN ST7 HOMOLOG"/>
    <property type="match status" value="1"/>
</dbReference>
<proteinExistence type="inferred from homology"/>
<feature type="compositionally biased region" description="Gly residues" evidence="7">
    <location>
        <begin position="75"/>
        <end position="96"/>
    </location>
</feature>
<dbReference type="PANTHER" id="PTHR12745">
    <property type="entry name" value="SUPPRESSION OF TUMORIGENICITY 7"/>
    <property type="match status" value="1"/>
</dbReference>
<evidence type="ECO:0000256" key="5">
    <source>
        <dbReference type="ARBA" id="ARBA00023136"/>
    </source>
</evidence>
<sequence>MSDSTTFVGALTPKFYVALTGTSSLISGLILIFEWWYFRKYGTSFIEQVSLAHLGPWLGGGASASDGDESETGAGAAGAGAGAGPGAGPGAGAGGAPPGPAPAECKVWRNPMSLLRGAEYGRLWTVARRAPLTYYDMNLSAQEHQAWFGVGEGEGEGEGDEAEACMARAWREREPGARLAAARAALAARPDCAPALLLLAEEDAPTVLEAERVLRRAWRAGEAAWRARGAGAGAGAGLGAGAAGAARRHACVLAHVKRRLAMCARRLGRLRDAARMFRELARDAPPALHALHTHENLIEVLLEQRAYADVQAVVARYEECASTRSACSVYTTALLRARAAAVAVPPAKQHFELAALEAMRRAVEFNPHVPAYLLELRALALPPEHVVRRGDSEALAYAFCHLQHWRHVDGALRLLALAVQSGERGRRGLRAGRAARCAACGACGDRELLGGGGAGGASGGGAAGLWARGGRRAALAAACVCACALLAALAARCPRAAALHPAALLRLLTAV</sequence>
<protein>
    <recommendedName>
        <fullName evidence="6">Protein ST7 homolog</fullName>
    </recommendedName>
</protein>
<dbReference type="AlphaFoldDB" id="A0AAV1LYL8"/>
<evidence type="ECO:0000256" key="6">
    <source>
        <dbReference type="ARBA" id="ARBA00040270"/>
    </source>
</evidence>
<dbReference type="InterPro" id="IPR007311">
    <property type="entry name" value="ST7"/>
</dbReference>
<gene>
    <name evidence="9" type="ORF">PARMNEM_LOCUS18095</name>
</gene>
<comment type="caution">
    <text evidence="9">The sequence shown here is derived from an EMBL/GenBank/DDBJ whole genome shotgun (WGS) entry which is preliminary data.</text>
</comment>
<dbReference type="EMBL" id="CAVLGL010000104">
    <property type="protein sequence ID" value="CAK1599192.1"/>
    <property type="molecule type" value="Genomic_DNA"/>
</dbReference>
<evidence type="ECO:0000256" key="8">
    <source>
        <dbReference type="SAM" id="Phobius"/>
    </source>
</evidence>
<evidence type="ECO:0000313" key="10">
    <source>
        <dbReference type="Proteomes" id="UP001314205"/>
    </source>
</evidence>
<name>A0AAV1LYL8_9NEOP</name>
<keyword evidence="3 8" id="KW-0812">Transmembrane</keyword>
<evidence type="ECO:0000256" key="1">
    <source>
        <dbReference type="ARBA" id="ARBA00004141"/>
    </source>
</evidence>
<keyword evidence="5 8" id="KW-0472">Membrane</keyword>
<feature type="region of interest" description="Disordered" evidence="7">
    <location>
        <begin position="62"/>
        <end position="102"/>
    </location>
</feature>
<evidence type="ECO:0000256" key="2">
    <source>
        <dbReference type="ARBA" id="ARBA00009751"/>
    </source>
</evidence>
<keyword evidence="10" id="KW-1185">Reference proteome</keyword>
<dbReference type="Proteomes" id="UP001314205">
    <property type="component" value="Unassembled WGS sequence"/>
</dbReference>
<comment type="subcellular location">
    <subcellularLocation>
        <location evidence="1">Membrane</location>
        <topology evidence="1">Multi-pass membrane protein</topology>
    </subcellularLocation>
</comment>
<evidence type="ECO:0000313" key="9">
    <source>
        <dbReference type="EMBL" id="CAK1599192.1"/>
    </source>
</evidence>
<evidence type="ECO:0000256" key="7">
    <source>
        <dbReference type="SAM" id="MobiDB-lite"/>
    </source>
</evidence>
<keyword evidence="4 8" id="KW-1133">Transmembrane helix</keyword>
<evidence type="ECO:0000256" key="4">
    <source>
        <dbReference type="ARBA" id="ARBA00022989"/>
    </source>
</evidence>
<comment type="similarity">
    <text evidence="2">Belongs to the ST7 family.</text>
</comment>
<organism evidence="9 10">
    <name type="scientific">Parnassius mnemosyne</name>
    <name type="common">clouded apollo</name>
    <dbReference type="NCBI Taxonomy" id="213953"/>
    <lineage>
        <taxon>Eukaryota</taxon>
        <taxon>Metazoa</taxon>
        <taxon>Ecdysozoa</taxon>
        <taxon>Arthropoda</taxon>
        <taxon>Hexapoda</taxon>
        <taxon>Insecta</taxon>
        <taxon>Pterygota</taxon>
        <taxon>Neoptera</taxon>
        <taxon>Endopterygota</taxon>
        <taxon>Lepidoptera</taxon>
        <taxon>Glossata</taxon>
        <taxon>Ditrysia</taxon>
        <taxon>Papilionoidea</taxon>
        <taxon>Papilionidae</taxon>
        <taxon>Parnassiinae</taxon>
        <taxon>Parnassini</taxon>
        <taxon>Parnassius</taxon>
        <taxon>Driopa</taxon>
    </lineage>
</organism>
<dbReference type="GO" id="GO:0016020">
    <property type="term" value="C:membrane"/>
    <property type="evidence" value="ECO:0007669"/>
    <property type="project" value="UniProtKB-SubCell"/>
</dbReference>
<reference evidence="9 10" key="1">
    <citation type="submission" date="2023-11" db="EMBL/GenBank/DDBJ databases">
        <authorList>
            <person name="Hedman E."/>
            <person name="Englund M."/>
            <person name="Stromberg M."/>
            <person name="Nyberg Akerstrom W."/>
            <person name="Nylinder S."/>
            <person name="Jareborg N."/>
            <person name="Kallberg Y."/>
            <person name="Kronander E."/>
        </authorList>
    </citation>
    <scope>NUCLEOTIDE SEQUENCE [LARGE SCALE GENOMIC DNA]</scope>
</reference>
<dbReference type="Pfam" id="PF04184">
    <property type="entry name" value="ST7"/>
    <property type="match status" value="1"/>
</dbReference>
<accession>A0AAV1LYL8</accession>